<proteinExistence type="predicted"/>
<reference evidence="1 2" key="1">
    <citation type="journal article" date="2020" name="Cell">
        <title>Large-Scale Comparative Analyses of Tick Genomes Elucidate Their Genetic Diversity and Vector Capacities.</title>
        <authorList>
            <consortium name="Tick Genome and Microbiome Consortium (TIGMIC)"/>
            <person name="Jia N."/>
            <person name="Wang J."/>
            <person name="Shi W."/>
            <person name="Du L."/>
            <person name="Sun Y."/>
            <person name="Zhan W."/>
            <person name="Jiang J.F."/>
            <person name="Wang Q."/>
            <person name="Zhang B."/>
            <person name="Ji P."/>
            <person name="Bell-Sakyi L."/>
            <person name="Cui X.M."/>
            <person name="Yuan T.T."/>
            <person name="Jiang B.G."/>
            <person name="Yang W.F."/>
            <person name="Lam T.T."/>
            <person name="Chang Q.C."/>
            <person name="Ding S.J."/>
            <person name="Wang X.J."/>
            <person name="Zhu J.G."/>
            <person name="Ruan X.D."/>
            <person name="Zhao L."/>
            <person name="Wei J.T."/>
            <person name="Ye R.Z."/>
            <person name="Que T.C."/>
            <person name="Du C.H."/>
            <person name="Zhou Y.H."/>
            <person name="Cheng J.X."/>
            <person name="Dai P.F."/>
            <person name="Guo W.B."/>
            <person name="Han X.H."/>
            <person name="Huang E.J."/>
            <person name="Li L.F."/>
            <person name="Wei W."/>
            <person name="Gao Y.C."/>
            <person name="Liu J.Z."/>
            <person name="Shao H.Z."/>
            <person name="Wang X."/>
            <person name="Wang C.C."/>
            <person name="Yang T.C."/>
            <person name="Huo Q.B."/>
            <person name="Li W."/>
            <person name="Chen H.Y."/>
            <person name="Chen S.E."/>
            <person name="Zhou L.G."/>
            <person name="Ni X.B."/>
            <person name="Tian J.H."/>
            <person name="Sheng Y."/>
            <person name="Liu T."/>
            <person name="Pan Y.S."/>
            <person name="Xia L.Y."/>
            <person name="Li J."/>
            <person name="Zhao F."/>
            <person name="Cao W.C."/>
        </authorList>
    </citation>
    <scope>NUCLEOTIDE SEQUENCE [LARGE SCALE GENOMIC DNA]</scope>
    <source>
        <strain evidence="1">Iper-2018</strain>
    </source>
</reference>
<keyword evidence="2" id="KW-1185">Reference proteome</keyword>
<sequence>MAPRMRAIDAPFTLRELRHAIDTCPCKRSSPGPDVVINQAIRTLNESCHDSLFEYMNNVWSSAEIPRAWREATTVSLPKIVRPADELSSYRPISLTFCLRKLLEQMLPRRLNCHLEAVDTLPDCFTGFRRHRSTADSITDLAIIMPAVDAVLQKMRTRTNTLRTFGGKAWGTLQAMMLAMHRGLVVSCPTYALPLVALNSTQHENLEKAQREGLRICLGTPRSASSHKIFVEAGVATICATLQKRALRHLIKMKNGRSMGSLIVKIAQKTVSTWTRALSTRRHRGNRCDPGRPPTTVRTSTGSGNQAGRQQTTVILRTFALSHIEDQYHGWPQVFTDGSVRPTEGSSTAAAAFEAAGVGLSEGLTHHATSTTTDLAAILLALKTVQKGSTRGGKWVIVCDSQAAFSMLHNFDRAPPLARRIATEAMASEQLGHLFRFQWLPSHCGIKGKEIADQMANFAHDEPSTARSKLPTSADAKLLVVREIASQHPDARMAQGDRPARLAAQMNRATAAVFHRLWKGSALTRA</sequence>
<dbReference type="EMBL" id="JABSTQ010005132">
    <property type="protein sequence ID" value="KAG0440051.1"/>
    <property type="molecule type" value="Genomic_DNA"/>
</dbReference>
<evidence type="ECO:0000313" key="1">
    <source>
        <dbReference type="EMBL" id="KAG0440051.1"/>
    </source>
</evidence>
<name>A0AC60QQY0_IXOPE</name>
<dbReference type="Proteomes" id="UP000805193">
    <property type="component" value="Unassembled WGS sequence"/>
</dbReference>
<accession>A0AC60QQY0</accession>
<comment type="caution">
    <text evidence="1">The sequence shown here is derived from an EMBL/GenBank/DDBJ whole genome shotgun (WGS) entry which is preliminary data.</text>
</comment>
<evidence type="ECO:0000313" key="2">
    <source>
        <dbReference type="Proteomes" id="UP000805193"/>
    </source>
</evidence>
<gene>
    <name evidence="1" type="ORF">HPB47_016424</name>
</gene>
<organism evidence="1 2">
    <name type="scientific">Ixodes persulcatus</name>
    <name type="common">Taiga tick</name>
    <dbReference type="NCBI Taxonomy" id="34615"/>
    <lineage>
        <taxon>Eukaryota</taxon>
        <taxon>Metazoa</taxon>
        <taxon>Ecdysozoa</taxon>
        <taxon>Arthropoda</taxon>
        <taxon>Chelicerata</taxon>
        <taxon>Arachnida</taxon>
        <taxon>Acari</taxon>
        <taxon>Parasitiformes</taxon>
        <taxon>Ixodida</taxon>
        <taxon>Ixodoidea</taxon>
        <taxon>Ixodidae</taxon>
        <taxon>Ixodinae</taxon>
        <taxon>Ixodes</taxon>
    </lineage>
</organism>
<protein>
    <submittedName>
        <fullName evidence="1">Uncharacterized protein</fullName>
    </submittedName>
</protein>